<dbReference type="PANTHER" id="PTHR39337:SF1">
    <property type="entry name" value="BLR5642 PROTEIN"/>
    <property type="match status" value="1"/>
</dbReference>
<dbReference type="EMBL" id="JBHSJF010000006">
    <property type="protein sequence ID" value="MFC5068479.1"/>
    <property type="molecule type" value="Genomic_DNA"/>
</dbReference>
<proteinExistence type="predicted"/>
<dbReference type="PIRSF" id="PIRSF024492">
    <property type="entry name" value="UCP024492"/>
    <property type="match status" value="1"/>
</dbReference>
<dbReference type="InterPro" id="IPR014519">
    <property type="entry name" value="UCP024492"/>
</dbReference>
<dbReference type="InterPro" id="IPR007438">
    <property type="entry name" value="DUF488"/>
</dbReference>
<dbReference type="Proteomes" id="UP001595796">
    <property type="component" value="Unassembled WGS sequence"/>
</dbReference>
<evidence type="ECO:0000313" key="2">
    <source>
        <dbReference type="Proteomes" id="UP001595796"/>
    </source>
</evidence>
<name>A0ABV9Z1P1_9HYPH</name>
<keyword evidence="2" id="KW-1185">Reference proteome</keyword>
<protein>
    <submittedName>
        <fullName evidence="1">DUF488 family protein</fullName>
    </submittedName>
</protein>
<dbReference type="RefSeq" id="WP_114955627.1">
    <property type="nucleotide sequence ID" value="NZ_JBHSJF010000006.1"/>
</dbReference>
<accession>A0ABV9Z1P1</accession>
<comment type="caution">
    <text evidence="1">The sequence shown here is derived from an EMBL/GenBank/DDBJ whole genome shotgun (WGS) entry which is preliminary data.</text>
</comment>
<dbReference type="Pfam" id="PF04343">
    <property type="entry name" value="DUF488"/>
    <property type="match status" value="1"/>
</dbReference>
<dbReference type="PANTHER" id="PTHR39337">
    <property type="entry name" value="BLR5642 PROTEIN"/>
    <property type="match status" value="1"/>
</dbReference>
<organism evidence="1 2">
    <name type="scientific">Flaviflagellibacter deserti</name>
    <dbReference type="NCBI Taxonomy" id="2267266"/>
    <lineage>
        <taxon>Bacteria</taxon>
        <taxon>Pseudomonadati</taxon>
        <taxon>Pseudomonadota</taxon>
        <taxon>Alphaproteobacteria</taxon>
        <taxon>Hyphomicrobiales</taxon>
        <taxon>Flaviflagellibacter</taxon>
    </lineage>
</organism>
<evidence type="ECO:0000313" key="1">
    <source>
        <dbReference type="EMBL" id="MFC5068479.1"/>
    </source>
</evidence>
<reference evidence="2" key="1">
    <citation type="journal article" date="2019" name="Int. J. Syst. Evol. Microbiol.">
        <title>The Global Catalogue of Microorganisms (GCM) 10K type strain sequencing project: providing services to taxonomists for standard genome sequencing and annotation.</title>
        <authorList>
            <consortium name="The Broad Institute Genomics Platform"/>
            <consortium name="The Broad Institute Genome Sequencing Center for Infectious Disease"/>
            <person name="Wu L."/>
            <person name="Ma J."/>
        </authorList>
    </citation>
    <scope>NUCLEOTIDE SEQUENCE [LARGE SCALE GENOMIC DNA]</scope>
    <source>
        <strain evidence="2">CGMCC 1.16444</strain>
    </source>
</reference>
<gene>
    <name evidence="1" type="ORF">ACFPFW_10700</name>
</gene>
<sequence length="156" mass="16734">MSKDSGTFTTIGYEGAPPDAVFAALEDAGVELLVDVRAISGSRKPGFSKTPFAAGLQEHGIGYVHLKGLGTPKEGRLAARSGNRAGFDRIFTAHMQTDAARHDLAGLLDLMKSGRRVCLMCFEHDPAHCHRTIVAEAVEERTGMPFVHLFPKTATA</sequence>